<dbReference type="Proteomes" id="UP000288675">
    <property type="component" value="Chromosome"/>
</dbReference>
<dbReference type="SUPFAM" id="SSF47413">
    <property type="entry name" value="lambda repressor-like DNA-binding domains"/>
    <property type="match status" value="1"/>
</dbReference>
<accession>A0AAJ4D1Q8</accession>
<feature type="domain" description="HTH cro/C1-type" evidence="1">
    <location>
        <begin position="7"/>
        <end position="59"/>
    </location>
</feature>
<protein>
    <submittedName>
        <fullName evidence="2">XRE family transcriptional regulator</fullName>
    </submittedName>
</protein>
<dbReference type="GO" id="GO:0003677">
    <property type="term" value="F:DNA binding"/>
    <property type="evidence" value="ECO:0007669"/>
    <property type="project" value="InterPro"/>
</dbReference>
<dbReference type="PROSITE" id="PS50943">
    <property type="entry name" value="HTH_CROC1"/>
    <property type="match status" value="1"/>
</dbReference>
<evidence type="ECO:0000313" key="3">
    <source>
        <dbReference type="Proteomes" id="UP000288675"/>
    </source>
</evidence>
<dbReference type="Pfam" id="PF13443">
    <property type="entry name" value="HTH_26"/>
    <property type="match status" value="1"/>
</dbReference>
<proteinExistence type="predicted"/>
<sequence>MTLFDRVKKLADSRGISIAELERKLKLSPNVLYKLKTQKPSTDRVEALADFFDVSVDYLLGRKEKENFEPELTAKDERDIQKELQKIIEGLEGKNGYAAFDGQTLDDMDEEDRELLIASLENSLRLAKRISKQKFTPKKYRK</sequence>
<dbReference type="CDD" id="cd00093">
    <property type="entry name" value="HTH_XRE"/>
    <property type="match status" value="1"/>
</dbReference>
<dbReference type="InterPro" id="IPR010982">
    <property type="entry name" value="Lambda_DNA-bd_dom_sf"/>
</dbReference>
<gene>
    <name evidence="2" type="ORF">EQZ20_07020</name>
</gene>
<dbReference type="EMBL" id="CP035232">
    <property type="protein sequence ID" value="QAT64678.1"/>
    <property type="molecule type" value="Genomic_DNA"/>
</dbReference>
<name>A0AAJ4D1Q8_9BACI</name>
<dbReference type="InterPro" id="IPR001387">
    <property type="entry name" value="Cro/C1-type_HTH"/>
</dbReference>
<reference evidence="2 3" key="1">
    <citation type="submission" date="2019-01" db="EMBL/GenBank/DDBJ databases">
        <title>Genome sequence of Bacillus glycinifermentans SRCM103574.</title>
        <authorList>
            <person name="Kong H.-J."/>
            <person name="Jeong S.-Y."/>
            <person name="Jeong D.-Y."/>
        </authorList>
    </citation>
    <scope>NUCLEOTIDE SEQUENCE [LARGE SCALE GENOMIC DNA]</scope>
    <source>
        <strain evidence="2 3">SRCM103574</strain>
    </source>
</reference>
<organism evidence="2 3">
    <name type="scientific">Bacillus glycinifermentans</name>
    <dbReference type="NCBI Taxonomy" id="1664069"/>
    <lineage>
        <taxon>Bacteria</taxon>
        <taxon>Bacillati</taxon>
        <taxon>Bacillota</taxon>
        <taxon>Bacilli</taxon>
        <taxon>Bacillales</taxon>
        <taxon>Bacillaceae</taxon>
        <taxon>Bacillus</taxon>
    </lineage>
</organism>
<evidence type="ECO:0000259" key="1">
    <source>
        <dbReference type="PROSITE" id="PS50943"/>
    </source>
</evidence>
<dbReference type="SMART" id="SM00530">
    <property type="entry name" value="HTH_XRE"/>
    <property type="match status" value="1"/>
</dbReference>
<dbReference type="AlphaFoldDB" id="A0AAJ4D1Q8"/>
<dbReference type="GeneID" id="82852429"/>
<dbReference type="Gene3D" id="1.10.260.40">
    <property type="entry name" value="lambda repressor-like DNA-binding domains"/>
    <property type="match status" value="1"/>
</dbReference>
<dbReference type="RefSeq" id="WP_006636903.1">
    <property type="nucleotide sequence ID" value="NZ_CP035232.1"/>
</dbReference>
<evidence type="ECO:0000313" key="2">
    <source>
        <dbReference type="EMBL" id="QAT64678.1"/>
    </source>
</evidence>